<evidence type="ECO:0000313" key="4">
    <source>
        <dbReference type="Proteomes" id="UP000484255"/>
    </source>
</evidence>
<dbReference type="RefSeq" id="WP_203561520.1">
    <property type="nucleotide sequence ID" value="NZ_JAAGOH010000047.1"/>
</dbReference>
<dbReference type="EMBL" id="JAAGOH010000047">
    <property type="protein sequence ID" value="NDY93792.1"/>
    <property type="molecule type" value="Genomic_DNA"/>
</dbReference>
<gene>
    <name evidence="3" type="ORF">G3A44_21615</name>
</gene>
<dbReference type="Pfam" id="PF03544">
    <property type="entry name" value="TonB_C"/>
    <property type="match status" value="1"/>
</dbReference>
<feature type="region of interest" description="Disordered" evidence="1">
    <location>
        <begin position="1"/>
        <end position="54"/>
    </location>
</feature>
<proteinExistence type="predicted"/>
<name>A0A7C9PKU0_9BURK</name>
<organism evidence="3 4">
    <name type="scientific">Ideonella livida</name>
    <dbReference type="NCBI Taxonomy" id="2707176"/>
    <lineage>
        <taxon>Bacteria</taxon>
        <taxon>Pseudomonadati</taxon>
        <taxon>Pseudomonadota</taxon>
        <taxon>Betaproteobacteria</taxon>
        <taxon>Burkholderiales</taxon>
        <taxon>Sphaerotilaceae</taxon>
        <taxon>Ideonella</taxon>
    </lineage>
</organism>
<evidence type="ECO:0000256" key="1">
    <source>
        <dbReference type="SAM" id="MobiDB-lite"/>
    </source>
</evidence>
<keyword evidence="4" id="KW-1185">Reference proteome</keyword>
<dbReference type="GO" id="GO:0055085">
    <property type="term" value="P:transmembrane transport"/>
    <property type="evidence" value="ECO:0007669"/>
    <property type="project" value="InterPro"/>
</dbReference>
<sequence>LAASSPAGAASPTPDAGAAALAATAPPPAAAPPTAPPLSPPQPHPGPAPAPAEVPLLTVVEPEIPEALLASLRRDGLVQALLQVRADGTVSGVELLRADPPAIAGPVLQALRRWRYAPAAQAHQQRVRLAVQRE</sequence>
<feature type="non-terminal residue" evidence="3">
    <location>
        <position position="1"/>
    </location>
</feature>
<accession>A0A7C9PKU0</accession>
<dbReference type="SUPFAM" id="SSF74653">
    <property type="entry name" value="TolA/TonB C-terminal domain"/>
    <property type="match status" value="1"/>
</dbReference>
<comment type="caution">
    <text evidence="3">The sequence shown here is derived from an EMBL/GenBank/DDBJ whole genome shotgun (WGS) entry which is preliminary data.</text>
</comment>
<dbReference type="Proteomes" id="UP000484255">
    <property type="component" value="Unassembled WGS sequence"/>
</dbReference>
<feature type="compositionally biased region" description="Pro residues" evidence="1">
    <location>
        <begin position="25"/>
        <end position="52"/>
    </location>
</feature>
<dbReference type="Gene3D" id="3.30.2420.10">
    <property type="entry name" value="TonB"/>
    <property type="match status" value="1"/>
</dbReference>
<dbReference type="InterPro" id="IPR037682">
    <property type="entry name" value="TonB_C"/>
</dbReference>
<protein>
    <recommendedName>
        <fullName evidence="2">TonB C-terminal domain-containing protein</fullName>
    </recommendedName>
</protein>
<feature type="domain" description="TonB C-terminal" evidence="2">
    <location>
        <begin position="70"/>
        <end position="127"/>
    </location>
</feature>
<feature type="compositionally biased region" description="Low complexity" evidence="1">
    <location>
        <begin position="1"/>
        <end position="24"/>
    </location>
</feature>
<evidence type="ECO:0000259" key="2">
    <source>
        <dbReference type="Pfam" id="PF03544"/>
    </source>
</evidence>
<reference evidence="3 4" key="1">
    <citation type="submission" date="2020-02" db="EMBL/GenBank/DDBJ databases">
        <title>Ideonella bacterium strain TBM-1.</title>
        <authorList>
            <person name="Chen W.-M."/>
        </authorList>
    </citation>
    <scope>NUCLEOTIDE SEQUENCE [LARGE SCALE GENOMIC DNA]</scope>
    <source>
        <strain evidence="3 4">TBM-1</strain>
    </source>
</reference>
<dbReference type="AlphaFoldDB" id="A0A7C9PKU0"/>
<evidence type="ECO:0000313" key="3">
    <source>
        <dbReference type="EMBL" id="NDY93792.1"/>
    </source>
</evidence>